<dbReference type="PROSITE" id="PS00194">
    <property type="entry name" value="THIOREDOXIN_1"/>
    <property type="match status" value="1"/>
</dbReference>
<gene>
    <name evidence="6" type="ORF">MICPUCDRAFT_64553</name>
</gene>
<keyword evidence="2" id="KW-0249">Electron transport</keyword>
<proteinExistence type="predicted"/>
<organism evidence="7">
    <name type="scientific">Micromonas pusilla (strain CCMP1545)</name>
    <name type="common">Picoplanktonic green alga</name>
    <dbReference type="NCBI Taxonomy" id="564608"/>
    <lineage>
        <taxon>Eukaryota</taxon>
        <taxon>Viridiplantae</taxon>
        <taxon>Chlorophyta</taxon>
        <taxon>Mamiellophyceae</taxon>
        <taxon>Mamiellales</taxon>
        <taxon>Mamiellaceae</taxon>
        <taxon>Micromonas</taxon>
    </lineage>
</organism>
<evidence type="ECO:0000256" key="1">
    <source>
        <dbReference type="ARBA" id="ARBA00022448"/>
    </source>
</evidence>
<keyword evidence="1" id="KW-0813">Transport</keyword>
<dbReference type="KEGG" id="mpp:MICPUCDRAFT_64553"/>
<dbReference type="PANTHER" id="PTHR45663">
    <property type="entry name" value="GEO12009P1"/>
    <property type="match status" value="1"/>
</dbReference>
<evidence type="ECO:0000259" key="5">
    <source>
        <dbReference type="PROSITE" id="PS51352"/>
    </source>
</evidence>
<keyword evidence="3" id="KW-1015">Disulfide bond</keyword>
<reference evidence="6 7" key="1">
    <citation type="journal article" date="2009" name="Science">
        <title>Green evolution and dynamic adaptations revealed by genomes of the marine picoeukaryotes Micromonas.</title>
        <authorList>
            <person name="Worden A.Z."/>
            <person name="Lee J.H."/>
            <person name="Mock T."/>
            <person name="Rouze P."/>
            <person name="Simmons M.P."/>
            <person name="Aerts A.L."/>
            <person name="Allen A.E."/>
            <person name="Cuvelier M.L."/>
            <person name="Derelle E."/>
            <person name="Everett M.V."/>
            <person name="Foulon E."/>
            <person name="Grimwood J."/>
            <person name="Gundlach H."/>
            <person name="Henrissat B."/>
            <person name="Napoli C."/>
            <person name="McDonald S.M."/>
            <person name="Parker M.S."/>
            <person name="Rombauts S."/>
            <person name="Salamov A."/>
            <person name="Von Dassow P."/>
            <person name="Badger J.H."/>
            <person name="Coutinho P.M."/>
            <person name="Demir E."/>
            <person name="Dubchak I."/>
            <person name="Gentemann C."/>
            <person name="Eikrem W."/>
            <person name="Gready J.E."/>
            <person name="John U."/>
            <person name="Lanier W."/>
            <person name="Lindquist E.A."/>
            <person name="Lucas S."/>
            <person name="Mayer K.F."/>
            <person name="Moreau H."/>
            <person name="Not F."/>
            <person name="Otillar R."/>
            <person name="Panaud O."/>
            <person name="Pangilinan J."/>
            <person name="Paulsen I."/>
            <person name="Piegu B."/>
            <person name="Poliakov A."/>
            <person name="Robbens S."/>
            <person name="Schmutz J."/>
            <person name="Toulza E."/>
            <person name="Wyss T."/>
            <person name="Zelensky A."/>
            <person name="Zhou K."/>
            <person name="Armbrust E.V."/>
            <person name="Bhattacharya D."/>
            <person name="Goodenough U.W."/>
            <person name="Van de Peer Y."/>
            <person name="Grigoriev I.V."/>
        </authorList>
    </citation>
    <scope>NUCLEOTIDE SEQUENCE [LARGE SCALE GENOMIC DNA]</scope>
    <source>
        <strain evidence="6 7">CCMP1545</strain>
    </source>
</reference>
<dbReference type="RefSeq" id="XP_003056040.1">
    <property type="nucleotide sequence ID" value="XM_003055994.1"/>
</dbReference>
<dbReference type="GeneID" id="9681358"/>
<dbReference type="SUPFAM" id="SSF52833">
    <property type="entry name" value="Thioredoxin-like"/>
    <property type="match status" value="1"/>
</dbReference>
<dbReference type="GO" id="GO:0005737">
    <property type="term" value="C:cytoplasm"/>
    <property type="evidence" value="ECO:0007669"/>
    <property type="project" value="TreeGrafter"/>
</dbReference>
<sequence>MFSTTSNSIHIPKISASASFRNSSRNRRLSNSARPCGRYGISARRYVAVRAEEVTTSGVPTVVTDATFESEVLQSEVPVLVDFWAPWCGPCRMIAPLIDQLAEEYAGKLKAVKLNTDESPSVATEYGIRSIPTVMIFKGGQKLDTVIGAVPKSTLTGTIEKYL</sequence>
<dbReference type="OMA" id="NIVATRI"/>
<name>C1MKR0_MICPC</name>
<dbReference type="InterPro" id="IPR036249">
    <property type="entry name" value="Thioredoxin-like_sf"/>
</dbReference>
<dbReference type="PROSITE" id="PS51352">
    <property type="entry name" value="THIOREDOXIN_2"/>
    <property type="match status" value="1"/>
</dbReference>
<dbReference type="STRING" id="564608.C1MKR0"/>
<feature type="domain" description="Thioredoxin" evidence="5">
    <location>
        <begin position="57"/>
        <end position="163"/>
    </location>
</feature>
<dbReference type="NCBIfam" id="TIGR01068">
    <property type="entry name" value="thioredoxin"/>
    <property type="match status" value="1"/>
</dbReference>
<evidence type="ECO:0000256" key="3">
    <source>
        <dbReference type="ARBA" id="ARBA00023157"/>
    </source>
</evidence>
<dbReference type="eggNOG" id="KOG0910">
    <property type="taxonomic scope" value="Eukaryota"/>
</dbReference>
<keyword evidence="7" id="KW-1185">Reference proteome</keyword>
<dbReference type="CDD" id="cd02947">
    <property type="entry name" value="TRX_family"/>
    <property type="match status" value="1"/>
</dbReference>
<dbReference type="InterPro" id="IPR013766">
    <property type="entry name" value="Thioredoxin_domain"/>
</dbReference>
<dbReference type="InterPro" id="IPR005746">
    <property type="entry name" value="Thioredoxin"/>
</dbReference>
<dbReference type="InterPro" id="IPR017937">
    <property type="entry name" value="Thioredoxin_CS"/>
</dbReference>
<dbReference type="OrthoDB" id="2121326at2759"/>
<evidence type="ECO:0000256" key="4">
    <source>
        <dbReference type="ARBA" id="ARBA00023284"/>
    </source>
</evidence>
<dbReference type="Gene3D" id="3.40.30.10">
    <property type="entry name" value="Glutaredoxin"/>
    <property type="match status" value="1"/>
</dbReference>
<keyword evidence="4" id="KW-0676">Redox-active center</keyword>
<accession>C1MKR0</accession>
<evidence type="ECO:0000313" key="6">
    <source>
        <dbReference type="EMBL" id="EEH59416.1"/>
    </source>
</evidence>
<dbReference type="FunFam" id="3.40.30.10:FF:000001">
    <property type="entry name" value="Thioredoxin"/>
    <property type="match status" value="1"/>
</dbReference>
<dbReference type="EMBL" id="GG663736">
    <property type="protein sequence ID" value="EEH59416.1"/>
    <property type="molecule type" value="Genomic_DNA"/>
</dbReference>
<dbReference type="PANTHER" id="PTHR45663:SF11">
    <property type="entry name" value="GEO12009P1"/>
    <property type="match status" value="1"/>
</dbReference>
<dbReference type="AlphaFoldDB" id="C1MKR0"/>
<dbReference type="Pfam" id="PF00085">
    <property type="entry name" value="Thioredoxin"/>
    <property type="match status" value="1"/>
</dbReference>
<dbReference type="GO" id="GO:0015035">
    <property type="term" value="F:protein-disulfide reductase activity"/>
    <property type="evidence" value="ECO:0007669"/>
    <property type="project" value="InterPro"/>
</dbReference>
<evidence type="ECO:0000313" key="7">
    <source>
        <dbReference type="Proteomes" id="UP000001876"/>
    </source>
</evidence>
<protein>
    <submittedName>
        <fullName evidence="6">Thioredoxin</fullName>
    </submittedName>
</protein>
<dbReference type="Proteomes" id="UP000001876">
    <property type="component" value="Unassembled WGS sequence"/>
</dbReference>
<dbReference type="PRINTS" id="PR00421">
    <property type="entry name" value="THIOREDOXIN"/>
</dbReference>
<evidence type="ECO:0000256" key="2">
    <source>
        <dbReference type="ARBA" id="ARBA00022982"/>
    </source>
</evidence>